<keyword evidence="6" id="KW-1185">Reference proteome</keyword>
<gene>
    <name evidence="5" type="ORF">JYU29_11820</name>
</gene>
<dbReference type="CDD" id="cd07035">
    <property type="entry name" value="TPP_PYR_POX_like"/>
    <property type="match status" value="1"/>
</dbReference>
<feature type="domain" description="Thiamine pyrophosphate enzyme TPP-binding" evidence="3">
    <location>
        <begin position="382"/>
        <end position="517"/>
    </location>
</feature>
<dbReference type="PANTHER" id="PTHR18968">
    <property type="entry name" value="THIAMINE PYROPHOSPHATE ENZYMES"/>
    <property type="match status" value="1"/>
</dbReference>
<comment type="caution">
    <text evidence="5">The sequence shown here is derived from an EMBL/GenBank/DDBJ whole genome shotgun (WGS) entry which is preliminary data.</text>
</comment>
<evidence type="ECO:0000259" key="4">
    <source>
        <dbReference type="Pfam" id="PF02776"/>
    </source>
</evidence>
<evidence type="ECO:0000256" key="1">
    <source>
        <dbReference type="ARBA" id="ARBA00007812"/>
    </source>
</evidence>
<evidence type="ECO:0000259" key="3">
    <source>
        <dbReference type="Pfam" id="PF02775"/>
    </source>
</evidence>
<dbReference type="Gene3D" id="3.40.50.970">
    <property type="match status" value="2"/>
</dbReference>
<dbReference type="SUPFAM" id="SSF52518">
    <property type="entry name" value="Thiamin diphosphate-binding fold (THDP-binding)"/>
    <property type="match status" value="2"/>
</dbReference>
<evidence type="ECO:0000313" key="6">
    <source>
        <dbReference type="Proteomes" id="UP001297272"/>
    </source>
</evidence>
<dbReference type="CDD" id="cd02002">
    <property type="entry name" value="TPP_BFDC"/>
    <property type="match status" value="1"/>
</dbReference>
<dbReference type="Pfam" id="PF02775">
    <property type="entry name" value="TPP_enzyme_C"/>
    <property type="match status" value="1"/>
</dbReference>
<dbReference type="Pfam" id="PF02776">
    <property type="entry name" value="TPP_enzyme_N"/>
    <property type="match status" value="1"/>
</dbReference>
<organism evidence="5 6">
    <name type="scientific">Tianweitania aestuarii</name>
    <dbReference type="NCBI Taxonomy" id="2814886"/>
    <lineage>
        <taxon>Bacteria</taxon>
        <taxon>Pseudomonadati</taxon>
        <taxon>Pseudomonadota</taxon>
        <taxon>Alphaproteobacteria</taxon>
        <taxon>Hyphomicrobiales</taxon>
        <taxon>Phyllobacteriaceae</taxon>
        <taxon>Tianweitania</taxon>
    </lineage>
</organism>
<dbReference type="PANTHER" id="PTHR18968:SF86">
    <property type="entry name" value="ACETOLACTATE SYNTHASE LARGE SUBUNIT ILVX-RELATED"/>
    <property type="match status" value="1"/>
</dbReference>
<dbReference type="InterPro" id="IPR045229">
    <property type="entry name" value="TPP_enz"/>
</dbReference>
<evidence type="ECO:0000256" key="2">
    <source>
        <dbReference type="ARBA" id="ARBA00023052"/>
    </source>
</evidence>
<reference evidence="5 6" key="1">
    <citation type="submission" date="2021-03" db="EMBL/GenBank/DDBJ databases">
        <title>Tianweitania aestuarii sp. nov., isolated from a tidal flat.</title>
        <authorList>
            <person name="Park S."/>
            <person name="Yoon J.-H."/>
        </authorList>
    </citation>
    <scope>NUCLEOTIDE SEQUENCE [LARGE SCALE GENOMIC DNA]</scope>
    <source>
        <strain evidence="5 6">BSSL-BM11</strain>
    </source>
</reference>
<evidence type="ECO:0000313" key="5">
    <source>
        <dbReference type="EMBL" id="MBS9721376.1"/>
    </source>
</evidence>
<feature type="domain" description="Thiamine pyrophosphate enzyme N-terminal TPP-binding" evidence="4">
    <location>
        <begin position="7"/>
        <end position="114"/>
    </location>
</feature>
<dbReference type="NCBIfam" id="NF005760">
    <property type="entry name" value="PRK07586.1"/>
    <property type="match status" value="1"/>
</dbReference>
<dbReference type="RefSeq" id="WP_213984978.1">
    <property type="nucleotide sequence ID" value="NZ_JAFMNX010000002.1"/>
</dbReference>
<dbReference type="InterPro" id="IPR029061">
    <property type="entry name" value="THDP-binding"/>
</dbReference>
<protein>
    <submittedName>
        <fullName evidence="5">Acetolactate synthase large subunit</fullName>
    </submittedName>
</protein>
<dbReference type="Proteomes" id="UP001297272">
    <property type="component" value="Unassembled WGS sequence"/>
</dbReference>
<sequence length="520" mass="55189">MSQNPNNGADLLCETLLANDVDVCFANPGTSEMHFVAALDRQPTMRCVLGLFEGVVTGAADGYARMADKPAATLLHLGPGLANGLANLHNAKRARTPMVNVVGDHATYHLDYDAPLHSDIDSLARPMSHWVGRATDADAVGERTEDAIRAAHANGGQIATLILHADAAWNETSKGVPQPIAREQQKQPDAARIREAAEALRSGKTTTILVSGMALREHELETLDRVARKTGARLMAQQANGRMQRGAGRVAVDRVPYVVDQAVAKFADTEQVILISAKAPVGFFAYPNKPSSMLPADCRVVDMVEDDTNIAAAVAALADEIGVTGVESELAQRFRPDRVTGKLTAEGIAVALAHHVPANAIVCDESISSGRDFFRTTHGSEPHDFLQLTGGAIGVGLPLATGASIACPDRKVVALQADGSGMYTVQALWTQARERCDVVTIIFSNRRYNILLGELKNVGAGAPGENASRMLNIDDPALDWVKLANSMGVEAACTDTAEGFADLLKTACSRPGPFLIEALI</sequence>
<name>A0ABS5RWI0_9HYPH</name>
<dbReference type="InterPro" id="IPR012001">
    <property type="entry name" value="Thiamin_PyroP_enz_TPP-bd_dom"/>
</dbReference>
<proteinExistence type="inferred from homology"/>
<dbReference type="EMBL" id="JAFMNX010000002">
    <property type="protein sequence ID" value="MBS9721376.1"/>
    <property type="molecule type" value="Genomic_DNA"/>
</dbReference>
<accession>A0ABS5RWI0</accession>
<comment type="similarity">
    <text evidence="1">Belongs to the TPP enzyme family.</text>
</comment>
<dbReference type="InterPro" id="IPR011766">
    <property type="entry name" value="TPP_enzyme_TPP-bd"/>
</dbReference>
<keyword evidence="2" id="KW-0786">Thiamine pyrophosphate</keyword>